<dbReference type="SUPFAM" id="SSF53474">
    <property type="entry name" value="alpha/beta-Hydrolases"/>
    <property type="match status" value="1"/>
</dbReference>
<dbReference type="Gene3D" id="3.40.50.1820">
    <property type="entry name" value="alpha/beta hydrolase"/>
    <property type="match status" value="1"/>
</dbReference>
<feature type="domain" description="BD-FAE-like" evidence="3">
    <location>
        <begin position="65"/>
        <end position="164"/>
    </location>
</feature>
<sequence length="347" mass="35791">MVEEPPGEPAPPGYPPELAALTATGPDAYLTVHYGPDPNQFGELWPAARDGDWSGSRRGARRAEPDRSNHPAPVVVLVHGGYWRDRYRLDLMHAMAADLASRGFAVWNVEYRRVGSPGGGWPGTFLDVAAAFDALADLAGRHRLDLSRIAAVGHSAGGHLALWACGRHRLAGSAALNGTALNGIAPDGTALNGIALNGTAIDSTALDADARSTTKALPATETPPAMGAPPRVAPVLAVSLAGVADLCLAAELGLSDGAVRGLLGGGPEEIPAVYDVACPVHLLPLGVPQVVLHGTGDLDVPLELSTRYAQRAGAECDLVVLPGADHIALIDPTSTAWPSVLNALARL</sequence>
<organism evidence="4 5">
    <name type="scientific">Rugosimonospora africana</name>
    <dbReference type="NCBI Taxonomy" id="556532"/>
    <lineage>
        <taxon>Bacteria</taxon>
        <taxon>Bacillati</taxon>
        <taxon>Actinomycetota</taxon>
        <taxon>Actinomycetes</taxon>
        <taxon>Micromonosporales</taxon>
        <taxon>Micromonosporaceae</taxon>
        <taxon>Rugosimonospora</taxon>
    </lineage>
</organism>
<evidence type="ECO:0000313" key="5">
    <source>
        <dbReference type="Proteomes" id="UP000642748"/>
    </source>
</evidence>
<evidence type="ECO:0000256" key="2">
    <source>
        <dbReference type="SAM" id="MobiDB-lite"/>
    </source>
</evidence>
<name>A0A8J3QSD1_9ACTN</name>
<comment type="caution">
    <text evidence="4">The sequence shown here is derived from an EMBL/GenBank/DDBJ whole genome shotgun (WGS) entry which is preliminary data.</text>
</comment>
<dbReference type="AlphaFoldDB" id="A0A8J3QSD1"/>
<dbReference type="InterPro" id="IPR050300">
    <property type="entry name" value="GDXG_lipolytic_enzyme"/>
</dbReference>
<dbReference type="InterPro" id="IPR049492">
    <property type="entry name" value="BD-FAE-like_dom"/>
</dbReference>
<evidence type="ECO:0000256" key="1">
    <source>
        <dbReference type="ARBA" id="ARBA00022801"/>
    </source>
</evidence>
<dbReference type="PANTHER" id="PTHR48081">
    <property type="entry name" value="AB HYDROLASE SUPERFAMILY PROTEIN C4A8.06C"/>
    <property type="match status" value="1"/>
</dbReference>
<dbReference type="GO" id="GO:0016787">
    <property type="term" value="F:hydrolase activity"/>
    <property type="evidence" value="ECO:0007669"/>
    <property type="project" value="UniProtKB-KW"/>
</dbReference>
<keyword evidence="1" id="KW-0378">Hydrolase</keyword>
<evidence type="ECO:0000259" key="3">
    <source>
        <dbReference type="Pfam" id="PF20434"/>
    </source>
</evidence>
<keyword evidence="5" id="KW-1185">Reference proteome</keyword>
<dbReference type="EMBL" id="BONZ01000027">
    <property type="protein sequence ID" value="GIH14738.1"/>
    <property type="molecule type" value="Genomic_DNA"/>
</dbReference>
<feature type="region of interest" description="Disordered" evidence="2">
    <location>
        <begin position="45"/>
        <end position="69"/>
    </location>
</feature>
<gene>
    <name evidence="4" type="ORF">Raf01_29100</name>
</gene>
<evidence type="ECO:0000313" key="4">
    <source>
        <dbReference type="EMBL" id="GIH14738.1"/>
    </source>
</evidence>
<reference evidence="4" key="1">
    <citation type="submission" date="2021-01" db="EMBL/GenBank/DDBJ databases">
        <title>Whole genome shotgun sequence of Rugosimonospora africana NBRC 104875.</title>
        <authorList>
            <person name="Komaki H."/>
            <person name="Tamura T."/>
        </authorList>
    </citation>
    <scope>NUCLEOTIDE SEQUENCE</scope>
    <source>
        <strain evidence="4">NBRC 104875</strain>
    </source>
</reference>
<proteinExistence type="predicted"/>
<dbReference type="RefSeq" id="WP_203918370.1">
    <property type="nucleotide sequence ID" value="NZ_BONZ01000027.1"/>
</dbReference>
<dbReference type="InterPro" id="IPR029058">
    <property type="entry name" value="AB_hydrolase_fold"/>
</dbReference>
<accession>A0A8J3QSD1</accession>
<dbReference type="Proteomes" id="UP000642748">
    <property type="component" value="Unassembled WGS sequence"/>
</dbReference>
<protein>
    <recommendedName>
        <fullName evidence="3">BD-FAE-like domain-containing protein</fullName>
    </recommendedName>
</protein>
<dbReference type="Pfam" id="PF20434">
    <property type="entry name" value="BD-FAE"/>
    <property type="match status" value="1"/>
</dbReference>